<dbReference type="InterPro" id="IPR018919">
    <property type="entry name" value="DUF2484"/>
</dbReference>
<dbReference type="OrthoDB" id="7869914at2"/>
<accession>A0A3T0N0H1</accession>
<sequence>MNSIFLAATWVLVATAVAFLPMRWQFPPGILLLTAAPVIIAMLGMEHGWGLALAGTAGFVSMFRRPLLYYWRKWRGIEL</sequence>
<reference evidence="1 2" key="1">
    <citation type="submission" date="2018-10" db="EMBL/GenBank/DDBJ databases">
        <title>Parasedimentitalea marina sp. nov., a psychrophilic bacterium isolated from deep seawater of the New Britain Trench.</title>
        <authorList>
            <person name="Cao J."/>
        </authorList>
    </citation>
    <scope>NUCLEOTIDE SEQUENCE [LARGE SCALE GENOMIC DNA]</scope>
    <source>
        <strain evidence="1 2">W43</strain>
    </source>
</reference>
<keyword evidence="2" id="KW-1185">Reference proteome</keyword>
<dbReference type="Proteomes" id="UP000283063">
    <property type="component" value="Chromosome"/>
</dbReference>
<evidence type="ECO:0000313" key="1">
    <source>
        <dbReference type="EMBL" id="AZV77518.1"/>
    </source>
</evidence>
<dbReference type="EMBL" id="CP033219">
    <property type="protein sequence ID" value="AZV77518.1"/>
    <property type="molecule type" value="Genomic_DNA"/>
</dbReference>
<dbReference type="KEGG" id="sedi:EBB79_06180"/>
<protein>
    <submittedName>
        <fullName evidence="1">DUF2484 family protein</fullName>
    </submittedName>
</protein>
<organism evidence="1 2">
    <name type="scientific">Parasedimentitalea marina</name>
    <dbReference type="NCBI Taxonomy" id="2483033"/>
    <lineage>
        <taxon>Bacteria</taxon>
        <taxon>Pseudomonadati</taxon>
        <taxon>Pseudomonadota</taxon>
        <taxon>Alphaproteobacteria</taxon>
        <taxon>Rhodobacterales</taxon>
        <taxon>Paracoccaceae</taxon>
        <taxon>Parasedimentitalea</taxon>
    </lineage>
</organism>
<gene>
    <name evidence="1" type="ORF">EBB79_06180</name>
</gene>
<proteinExistence type="predicted"/>
<evidence type="ECO:0000313" key="2">
    <source>
        <dbReference type="Proteomes" id="UP000283063"/>
    </source>
</evidence>
<dbReference type="RefSeq" id="WP_127748076.1">
    <property type="nucleotide sequence ID" value="NZ_CP033219.1"/>
</dbReference>
<dbReference type="AlphaFoldDB" id="A0A3T0N0H1"/>
<name>A0A3T0N0H1_9RHOB</name>
<dbReference type="Pfam" id="PF10658">
    <property type="entry name" value="DUF2484"/>
    <property type="match status" value="1"/>
</dbReference>